<accession>A0ABX1DDM1</accession>
<keyword evidence="1" id="KW-0732">Signal</keyword>
<name>A0ABX1DDM1_9FLAO</name>
<evidence type="ECO:0000313" key="3">
    <source>
        <dbReference type="Proteomes" id="UP000760545"/>
    </source>
</evidence>
<feature type="chain" id="PRO_5045421655" evidence="1">
    <location>
        <begin position="29"/>
        <end position="174"/>
    </location>
</feature>
<keyword evidence="3" id="KW-1185">Reference proteome</keyword>
<gene>
    <name evidence="2" type="ORF">HC176_08055</name>
</gene>
<feature type="signal peptide" evidence="1">
    <location>
        <begin position="1"/>
        <end position="28"/>
    </location>
</feature>
<evidence type="ECO:0000256" key="1">
    <source>
        <dbReference type="SAM" id="SignalP"/>
    </source>
</evidence>
<proteinExistence type="predicted"/>
<organism evidence="2 3">
    <name type="scientific">Tamlana crocina</name>
    <dbReference type="NCBI Taxonomy" id="393006"/>
    <lineage>
        <taxon>Bacteria</taxon>
        <taxon>Pseudomonadati</taxon>
        <taxon>Bacteroidota</taxon>
        <taxon>Flavobacteriia</taxon>
        <taxon>Flavobacteriales</taxon>
        <taxon>Flavobacteriaceae</taxon>
        <taxon>Tamlana</taxon>
    </lineage>
</organism>
<dbReference type="RefSeq" id="WP_167917683.1">
    <property type="nucleotide sequence ID" value="NZ_JAAVJS010000009.1"/>
</dbReference>
<sequence>MKNKTTPSFFFLFLFLSILFLSSNQVAAQDYDIYELQKENPSVSKSAGKVDKSKNRTEFYDLYQNLHTTIYVSNNKIDKVYGEGDIKRITLSDNNSFAFLNTDNDQFKEVKLITVKLKSKNDLNQVLDLSDSPHFVKLKYVFLKCYFEYTDEDIQNFIKVTPNVRVFHISANPS</sequence>
<comment type="caution">
    <text evidence="2">The sequence shown here is derived from an EMBL/GenBank/DDBJ whole genome shotgun (WGS) entry which is preliminary data.</text>
</comment>
<dbReference type="Proteomes" id="UP000760545">
    <property type="component" value="Unassembled WGS sequence"/>
</dbReference>
<evidence type="ECO:0000313" key="2">
    <source>
        <dbReference type="EMBL" id="NJX15442.1"/>
    </source>
</evidence>
<dbReference type="EMBL" id="JAAVJS010000009">
    <property type="protein sequence ID" value="NJX15442.1"/>
    <property type="molecule type" value="Genomic_DNA"/>
</dbReference>
<reference evidence="2 3" key="1">
    <citation type="submission" date="2020-03" db="EMBL/GenBank/DDBJ databases">
        <title>Tamlana sp. nov, isolated from XXX.</title>
        <authorList>
            <person name="Cao W.R."/>
        </authorList>
    </citation>
    <scope>NUCLEOTIDE SEQUENCE [LARGE SCALE GENOMIC DNA]</scope>
    <source>
        <strain evidence="2 3">HST1-43</strain>
    </source>
</reference>
<protein>
    <submittedName>
        <fullName evidence="2">Uncharacterized protein</fullName>
    </submittedName>
</protein>